<evidence type="ECO:0000313" key="2">
    <source>
        <dbReference type="Proteomes" id="UP000216752"/>
    </source>
</evidence>
<dbReference type="RefSeq" id="WP_094603737.1">
    <property type="nucleotide sequence ID" value="NZ_CP155573.1"/>
</dbReference>
<gene>
    <name evidence="1" type="ORF">SPSIL_041370</name>
</gene>
<dbReference type="EMBL" id="CP155573">
    <property type="protein sequence ID" value="XFO67918.1"/>
    <property type="molecule type" value="Genomic_DNA"/>
</dbReference>
<sequence length="59" mass="6703">MQTLKQEAIDAISKLPETAHFEEITYRLYIIDRVKKGLDAIKRGESIAVADLKVELGSW</sequence>
<evidence type="ECO:0000313" key="1">
    <source>
        <dbReference type="EMBL" id="XFO67918.1"/>
    </source>
</evidence>
<proteinExistence type="predicted"/>
<protein>
    <submittedName>
        <fullName evidence="1">Uncharacterized protein</fullName>
    </submittedName>
</protein>
<organism evidence="1 2">
    <name type="scientific">Sporomusa silvacetica DSM 10669</name>
    <dbReference type="NCBI Taxonomy" id="1123289"/>
    <lineage>
        <taxon>Bacteria</taxon>
        <taxon>Bacillati</taxon>
        <taxon>Bacillota</taxon>
        <taxon>Negativicutes</taxon>
        <taxon>Selenomonadales</taxon>
        <taxon>Sporomusaceae</taxon>
        <taxon>Sporomusa</taxon>
    </lineage>
</organism>
<reference evidence="1" key="1">
    <citation type="submission" date="2024-05" db="EMBL/GenBank/DDBJ databases">
        <title>Isolation and characterization of Sporomusa carbonis sp. nov., a carboxydotrophic hydrogenogen in the genus of Sporomusa isolated from a charcoal burning pile.</title>
        <authorList>
            <person name="Boeer T."/>
            <person name="Rosenbaum F."/>
            <person name="Eysell L."/>
            <person name="Mueller V."/>
            <person name="Daniel R."/>
            <person name="Poehlein A."/>
        </authorList>
    </citation>
    <scope>NUCLEOTIDE SEQUENCE [LARGE SCALE GENOMIC DNA]</scope>
    <source>
        <strain evidence="1">DSM 10669</strain>
    </source>
</reference>
<accession>A0ABZ3IRA0</accession>
<dbReference type="Proteomes" id="UP000216752">
    <property type="component" value="Chromosome"/>
</dbReference>
<name>A0ABZ3IRA0_9FIRM</name>
<keyword evidence="2" id="KW-1185">Reference proteome</keyword>